<feature type="domain" description="Alanine racemase N-terminal" evidence="5">
    <location>
        <begin position="7"/>
        <end position="232"/>
    </location>
</feature>
<dbReference type="InterPro" id="IPR029066">
    <property type="entry name" value="PLP-binding_barrel"/>
</dbReference>
<dbReference type="AlphaFoldDB" id="A0A7X4KER1"/>
<dbReference type="SUPFAM" id="SSF51419">
    <property type="entry name" value="PLP-binding barrel"/>
    <property type="match status" value="1"/>
</dbReference>
<feature type="modified residue" description="N6-(pyridoxal phosphate)lysine" evidence="2 3">
    <location>
        <position position="36"/>
    </location>
</feature>
<organism evidence="6 7">
    <name type="scientific">Duganella margarita</name>
    <dbReference type="NCBI Taxonomy" id="2692170"/>
    <lineage>
        <taxon>Bacteria</taxon>
        <taxon>Pseudomonadati</taxon>
        <taxon>Pseudomonadota</taxon>
        <taxon>Betaproteobacteria</taxon>
        <taxon>Burkholderiales</taxon>
        <taxon>Oxalobacteraceae</taxon>
        <taxon>Telluria group</taxon>
        <taxon>Duganella</taxon>
    </lineage>
</organism>
<evidence type="ECO:0000313" key="7">
    <source>
        <dbReference type="Proteomes" id="UP000469734"/>
    </source>
</evidence>
<dbReference type="InterPro" id="IPR011078">
    <property type="entry name" value="PyrdxlP_homeostasis"/>
</dbReference>
<dbReference type="PIRSF" id="PIRSF004848">
    <property type="entry name" value="YBL036c_PLPDEIII"/>
    <property type="match status" value="1"/>
</dbReference>
<dbReference type="CDD" id="cd06824">
    <property type="entry name" value="PLPDE_III_Yggs_like"/>
    <property type="match status" value="1"/>
</dbReference>
<evidence type="ECO:0000256" key="3">
    <source>
        <dbReference type="PIRSR" id="PIRSR004848-1"/>
    </source>
</evidence>
<dbReference type="Gene3D" id="3.20.20.10">
    <property type="entry name" value="Alanine racemase"/>
    <property type="match status" value="1"/>
</dbReference>
<dbReference type="EMBL" id="WWCR01000001">
    <property type="protein sequence ID" value="MYM70704.1"/>
    <property type="molecule type" value="Genomic_DNA"/>
</dbReference>
<evidence type="ECO:0000259" key="5">
    <source>
        <dbReference type="Pfam" id="PF01168"/>
    </source>
</evidence>
<dbReference type="InterPro" id="IPR001608">
    <property type="entry name" value="Ala_racemase_N"/>
</dbReference>
<evidence type="ECO:0000313" key="6">
    <source>
        <dbReference type="EMBL" id="MYM70704.1"/>
    </source>
</evidence>
<dbReference type="Pfam" id="PF01168">
    <property type="entry name" value="Ala_racemase_N"/>
    <property type="match status" value="1"/>
</dbReference>
<dbReference type="Proteomes" id="UP000469734">
    <property type="component" value="Unassembled WGS sequence"/>
</dbReference>
<evidence type="ECO:0000256" key="4">
    <source>
        <dbReference type="RuleBase" id="RU004514"/>
    </source>
</evidence>
<dbReference type="PROSITE" id="PS01211">
    <property type="entry name" value="UPF0001"/>
    <property type="match status" value="1"/>
</dbReference>
<reference evidence="6 7" key="1">
    <citation type="submission" date="2019-12" db="EMBL/GenBank/DDBJ databases">
        <title>Novel species isolated from a subtropical stream in China.</title>
        <authorList>
            <person name="Lu H."/>
        </authorList>
    </citation>
    <scope>NUCLEOTIDE SEQUENCE [LARGE SCALE GENOMIC DNA]</scope>
    <source>
        <strain evidence="6 7">FT134W</strain>
    </source>
</reference>
<comment type="function">
    <text evidence="2">Pyridoxal 5'-phosphate (PLP)-binding protein, which is involved in PLP homeostasis.</text>
</comment>
<dbReference type="RefSeq" id="WP_161048609.1">
    <property type="nucleotide sequence ID" value="NZ_WWCR01000001.1"/>
</dbReference>
<comment type="similarity">
    <text evidence="2 4">Belongs to the pyridoxal phosphate-binding protein YggS/PROSC family.</text>
</comment>
<sequence length="237" mass="25232">MSPIRQNLQAITATIVAAAQESGRPPDAVQLLAVSKTFGPEAVLEAVAAGQRAFGENYLQEGVDKIQAVQQALGDSGPALEWHFIGPIQSNKTRPIAEHFAWVHTVEREKIAQRLSEQRPAGLAPLQICLQVNISGEASKSGVAPQDVAALAHKVAALPNLTLRGLMAIPEPADDFDQQRAAFAQLRTVYDQLRADGLALDTLSMGMSADLRAAIVEGATIVRVGSAIFGARHYNKA</sequence>
<accession>A0A7X4KER1</accession>
<dbReference type="NCBIfam" id="TIGR00044">
    <property type="entry name" value="YggS family pyridoxal phosphate-dependent enzyme"/>
    <property type="match status" value="1"/>
</dbReference>
<gene>
    <name evidence="6" type="ORF">GTP56_00655</name>
</gene>
<dbReference type="PANTHER" id="PTHR10146:SF14">
    <property type="entry name" value="PYRIDOXAL PHOSPHATE HOMEOSTASIS PROTEIN"/>
    <property type="match status" value="1"/>
</dbReference>
<dbReference type="GO" id="GO:0030170">
    <property type="term" value="F:pyridoxal phosphate binding"/>
    <property type="evidence" value="ECO:0007669"/>
    <property type="project" value="UniProtKB-UniRule"/>
</dbReference>
<comment type="cofactor">
    <cofactor evidence="3">
        <name>pyridoxal 5'-phosphate</name>
        <dbReference type="ChEBI" id="CHEBI:597326"/>
    </cofactor>
</comment>
<dbReference type="FunFam" id="3.20.20.10:FF:000018">
    <property type="entry name" value="Pyridoxal phosphate homeostasis protein"/>
    <property type="match status" value="1"/>
</dbReference>
<keyword evidence="1 2" id="KW-0663">Pyridoxal phosphate</keyword>
<evidence type="ECO:0000256" key="2">
    <source>
        <dbReference type="HAMAP-Rule" id="MF_02087"/>
    </source>
</evidence>
<dbReference type="HAMAP" id="MF_02087">
    <property type="entry name" value="PLP_homeostasis"/>
    <property type="match status" value="1"/>
</dbReference>
<evidence type="ECO:0000256" key="1">
    <source>
        <dbReference type="ARBA" id="ARBA00022898"/>
    </source>
</evidence>
<dbReference type="PANTHER" id="PTHR10146">
    <property type="entry name" value="PROLINE SYNTHETASE CO-TRANSCRIBED BACTERIAL HOMOLOG PROTEIN"/>
    <property type="match status" value="1"/>
</dbReference>
<name>A0A7X4KER1_9BURK</name>
<proteinExistence type="inferred from homology"/>
<protein>
    <recommendedName>
        <fullName evidence="2">Pyridoxal phosphate homeostasis protein</fullName>
        <shortName evidence="2">PLP homeostasis protein</shortName>
    </recommendedName>
</protein>
<comment type="caution">
    <text evidence="6">The sequence shown here is derived from an EMBL/GenBank/DDBJ whole genome shotgun (WGS) entry which is preliminary data.</text>
</comment>